<dbReference type="AlphaFoldDB" id="A0A3M9M4Z6"/>
<protein>
    <submittedName>
        <fullName evidence="1">Uncharacterized protein</fullName>
    </submittedName>
</protein>
<comment type="caution">
    <text evidence="1">The sequence shown here is derived from an EMBL/GenBank/DDBJ whole genome shotgun (WGS) entry which is preliminary data.</text>
</comment>
<accession>A0A3M9M4Z6</accession>
<evidence type="ECO:0000313" key="1">
    <source>
        <dbReference type="EMBL" id="RNI19608.1"/>
    </source>
</evidence>
<gene>
    <name evidence="1" type="ORF">EFY87_16030</name>
</gene>
<evidence type="ECO:0000313" key="2">
    <source>
        <dbReference type="Proteomes" id="UP000271678"/>
    </source>
</evidence>
<name>A0A3M9M4Z6_9MICO</name>
<sequence length="88" mass="9100">MVPLDVVGRADDAATPLLVDPDEVGAGVTRTATDVVAAVDAPAAWCPDPLLHPATPPTLTAAITAPITRLVRMIRPPWVTPGCLVIID</sequence>
<dbReference type="EMBL" id="RJJQ01000019">
    <property type="protein sequence ID" value="RNI19608.1"/>
    <property type="molecule type" value="Genomic_DNA"/>
</dbReference>
<keyword evidence="2" id="KW-1185">Reference proteome</keyword>
<reference evidence="1 2" key="1">
    <citation type="submission" date="2018-11" db="EMBL/GenBank/DDBJ databases">
        <title>Draft genome of Simplicispira Flexivirga sp. BO-16.</title>
        <authorList>
            <person name="Im W.T."/>
        </authorList>
    </citation>
    <scope>NUCLEOTIDE SEQUENCE [LARGE SCALE GENOMIC DNA]</scope>
    <source>
        <strain evidence="1 2">BO-16</strain>
    </source>
</reference>
<organism evidence="1 2">
    <name type="scientific">Flexivirga caeni</name>
    <dbReference type="NCBI Taxonomy" id="2294115"/>
    <lineage>
        <taxon>Bacteria</taxon>
        <taxon>Bacillati</taxon>
        <taxon>Actinomycetota</taxon>
        <taxon>Actinomycetes</taxon>
        <taxon>Micrococcales</taxon>
        <taxon>Dermacoccaceae</taxon>
        <taxon>Flexivirga</taxon>
    </lineage>
</organism>
<proteinExistence type="predicted"/>
<dbReference type="Proteomes" id="UP000271678">
    <property type="component" value="Unassembled WGS sequence"/>
</dbReference>